<keyword evidence="7" id="KW-1185">Reference proteome</keyword>
<sequence>MNVTQGAIDGFIYAFSIYTILGGILMCANIPLVIVILFHKILRTQKEFVIIGGLAFADALQGTALFLSGAGRIIAINDNTAFILTTRWSCFVKIWNLVYYFSMPMSSSMLTIVSIDRLYAVFYPLRYFALTSRYAVRMVFTLYALVTTGVIINAILSYSSSGELLYPTYCFTKHGEHPLFFQYYDIIVRTAMPFISVLLYIVVWARLRKNFSVVARGEQGLAHKMKQMRRITVTLALCCVCTFFLNSLPLFYGYFFVKLGAPTWATLDQDIFITNNVNPVLNVFIYLYRQREIRGGFKMLFMGKQLNPNANAISPKNQLGKRNVMNGKNIDVSHQRSVTVTATA</sequence>
<dbReference type="GO" id="GO:0004930">
    <property type="term" value="F:G protein-coupled receptor activity"/>
    <property type="evidence" value="ECO:0007669"/>
    <property type="project" value="InterPro"/>
</dbReference>
<dbReference type="PANTHER" id="PTHR23360:SF26">
    <property type="entry name" value="G-PROTEIN COUPLED RECEPTORS FAMILY 1 PROFILE DOMAIN-CONTAINING PROTEIN"/>
    <property type="match status" value="1"/>
</dbReference>
<dbReference type="InterPro" id="IPR017452">
    <property type="entry name" value="GPCR_Rhodpsn_7TM"/>
</dbReference>
<dbReference type="Gene3D" id="1.20.1070.10">
    <property type="entry name" value="Rhodopsin 7-helix transmembrane proteins"/>
    <property type="match status" value="1"/>
</dbReference>
<organism evidence="7 8">
    <name type="scientific">Plectus sambesii</name>
    <dbReference type="NCBI Taxonomy" id="2011161"/>
    <lineage>
        <taxon>Eukaryota</taxon>
        <taxon>Metazoa</taxon>
        <taxon>Ecdysozoa</taxon>
        <taxon>Nematoda</taxon>
        <taxon>Chromadorea</taxon>
        <taxon>Plectida</taxon>
        <taxon>Plectina</taxon>
        <taxon>Plectoidea</taxon>
        <taxon>Plectidae</taxon>
        <taxon>Plectus</taxon>
    </lineage>
</organism>
<feature type="domain" description="G-protein coupled receptors family 1 profile" evidence="6">
    <location>
        <begin position="28"/>
        <end position="286"/>
    </location>
</feature>
<dbReference type="Pfam" id="PF00001">
    <property type="entry name" value="7tm_1"/>
    <property type="match status" value="1"/>
</dbReference>
<feature type="transmembrane region" description="Helical" evidence="5">
    <location>
        <begin position="186"/>
        <end position="207"/>
    </location>
</feature>
<evidence type="ECO:0000256" key="3">
    <source>
        <dbReference type="ARBA" id="ARBA00022989"/>
    </source>
</evidence>
<keyword evidence="3 5" id="KW-1133">Transmembrane helix</keyword>
<dbReference type="CDD" id="cd00637">
    <property type="entry name" value="7tm_classA_rhodopsin-like"/>
    <property type="match status" value="1"/>
</dbReference>
<dbReference type="InterPro" id="IPR000276">
    <property type="entry name" value="GPCR_Rhodpsn"/>
</dbReference>
<proteinExistence type="predicted"/>
<evidence type="ECO:0000313" key="7">
    <source>
        <dbReference type="Proteomes" id="UP000887566"/>
    </source>
</evidence>
<evidence type="ECO:0000313" key="8">
    <source>
        <dbReference type="WBParaSite" id="PSAMB.scaffold4315size15019.g24084.t1"/>
    </source>
</evidence>
<feature type="transmembrane region" description="Helical" evidence="5">
    <location>
        <begin position="50"/>
        <end position="74"/>
    </location>
</feature>
<feature type="transmembrane region" description="Helical" evidence="5">
    <location>
        <begin position="12"/>
        <end position="38"/>
    </location>
</feature>
<name>A0A914WMS1_9BILA</name>
<feature type="transmembrane region" description="Helical" evidence="5">
    <location>
        <begin position="94"/>
        <end position="113"/>
    </location>
</feature>
<keyword evidence="4 5" id="KW-0472">Membrane</keyword>
<feature type="transmembrane region" description="Helical" evidence="5">
    <location>
        <begin position="228"/>
        <end position="251"/>
    </location>
</feature>
<dbReference type="InterPro" id="IPR047130">
    <property type="entry name" value="7TM_GPCR_Srsx_nematod"/>
</dbReference>
<dbReference type="GO" id="GO:0016020">
    <property type="term" value="C:membrane"/>
    <property type="evidence" value="ECO:0007669"/>
    <property type="project" value="UniProtKB-SubCell"/>
</dbReference>
<evidence type="ECO:0000256" key="5">
    <source>
        <dbReference type="SAM" id="Phobius"/>
    </source>
</evidence>
<dbReference type="SMART" id="SM01381">
    <property type="entry name" value="7TM_GPCR_Srsx"/>
    <property type="match status" value="1"/>
</dbReference>
<keyword evidence="2 5" id="KW-0812">Transmembrane</keyword>
<feature type="transmembrane region" description="Helical" evidence="5">
    <location>
        <begin position="271"/>
        <end position="288"/>
    </location>
</feature>
<dbReference type="Proteomes" id="UP000887566">
    <property type="component" value="Unplaced"/>
</dbReference>
<protein>
    <submittedName>
        <fullName evidence="8">G-protein coupled receptors family 1 profile domain-containing protein</fullName>
    </submittedName>
</protein>
<dbReference type="PROSITE" id="PS50262">
    <property type="entry name" value="G_PROTEIN_RECEP_F1_2"/>
    <property type="match status" value="1"/>
</dbReference>
<accession>A0A914WMS1</accession>
<dbReference type="SUPFAM" id="SSF81321">
    <property type="entry name" value="Family A G protein-coupled receptor-like"/>
    <property type="match status" value="1"/>
</dbReference>
<evidence type="ECO:0000256" key="4">
    <source>
        <dbReference type="ARBA" id="ARBA00023136"/>
    </source>
</evidence>
<reference evidence="8" key="1">
    <citation type="submission" date="2022-11" db="UniProtKB">
        <authorList>
            <consortium name="WormBaseParasite"/>
        </authorList>
    </citation>
    <scope>IDENTIFICATION</scope>
</reference>
<feature type="transmembrane region" description="Helical" evidence="5">
    <location>
        <begin position="134"/>
        <end position="156"/>
    </location>
</feature>
<dbReference type="PANTHER" id="PTHR23360">
    <property type="entry name" value="G-PROTEIN COUPLED RECEPTORS FAMILY 1 PROFILE DOMAIN-CONTAINING PROTEIN-RELATED"/>
    <property type="match status" value="1"/>
</dbReference>
<evidence type="ECO:0000256" key="1">
    <source>
        <dbReference type="ARBA" id="ARBA00004370"/>
    </source>
</evidence>
<dbReference type="AlphaFoldDB" id="A0A914WMS1"/>
<dbReference type="WBParaSite" id="PSAMB.scaffold4315size15019.g24084.t1">
    <property type="protein sequence ID" value="PSAMB.scaffold4315size15019.g24084.t1"/>
    <property type="gene ID" value="PSAMB.scaffold4315size15019.g24084"/>
</dbReference>
<evidence type="ECO:0000256" key="2">
    <source>
        <dbReference type="ARBA" id="ARBA00022692"/>
    </source>
</evidence>
<comment type="subcellular location">
    <subcellularLocation>
        <location evidence="1">Membrane</location>
    </subcellularLocation>
</comment>
<evidence type="ECO:0000259" key="6">
    <source>
        <dbReference type="PROSITE" id="PS50262"/>
    </source>
</evidence>